<keyword evidence="1" id="KW-0472">Membrane</keyword>
<feature type="transmembrane region" description="Helical" evidence="1">
    <location>
        <begin position="185"/>
        <end position="203"/>
    </location>
</feature>
<dbReference type="EMBL" id="LT906439">
    <property type="protein sequence ID" value="SNU86869.1"/>
    <property type="molecule type" value="Genomic_DNA"/>
</dbReference>
<name>A0A239SNN1_9STRE</name>
<dbReference type="Proteomes" id="UP000215185">
    <property type="component" value="Chromosome 1"/>
</dbReference>
<gene>
    <name evidence="2" type="ORF">SAMEA4412692_00410</name>
</gene>
<evidence type="ECO:0000313" key="3">
    <source>
        <dbReference type="Proteomes" id="UP000215185"/>
    </source>
</evidence>
<keyword evidence="1" id="KW-0812">Transmembrane</keyword>
<dbReference type="KEGG" id="smen:SAMEA4412692_0410"/>
<feature type="transmembrane region" description="Helical" evidence="1">
    <location>
        <begin position="7"/>
        <end position="26"/>
    </location>
</feature>
<keyword evidence="3" id="KW-1185">Reference proteome</keyword>
<evidence type="ECO:0000313" key="2">
    <source>
        <dbReference type="EMBL" id="SNU86869.1"/>
    </source>
</evidence>
<feature type="transmembrane region" description="Helical" evidence="1">
    <location>
        <begin position="91"/>
        <end position="112"/>
    </location>
</feature>
<dbReference type="STRING" id="1123308.GCA_000380085_01252"/>
<feature type="transmembrane region" description="Helical" evidence="1">
    <location>
        <begin position="154"/>
        <end position="173"/>
    </location>
</feature>
<feature type="transmembrane region" description="Helical" evidence="1">
    <location>
        <begin position="32"/>
        <end position="54"/>
    </location>
</feature>
<dbReference type="Pfam" id="PF03729">
    <property type="entry name" value="DUF308"/>
    <property type="match status" value="1"/>
</dbReference>
<dbReference type="RefSeq" id="WP_018373803.1">
    <property type="nucleotide sequence ID" value="NZ_LT906439.1"/>
</dbReference>
<dbReference type="AlphaFoldDB" id="A0A239SNN1"/>
<proteinExistence type="predicted"/>
<reference evidence="2 3" key="1">
    <citation type="submission" date="2017-06" db="EMBL/GenBank/DDBJ databases">
        <authorList>
            <consortium name="Pathogen Informatics"/>
        </authorList>
    </citation>
    <scope>NUCLEOTIDE SEQUENCE [LARGE SCALE GENOMIC DNA]</scope>
    <source>
        <strain evidence="2 3">NCTC13788</strain>
    </source>
</reference>
<keyword evidence="1" id="KW-1133">Transmembrane helix</keyword>
<dbReference type="eggNOG" id="COG3247">
    <property type="taxonomic scope" value="Bacteria"/>
</dbReference>
<feature type="transmembrane region" description="Helical" evidence="1">
    <location>
        <begin position="66"/>
        <end position="85"/>
    </location>
</feature>
<accession>A0A239SNN1</accession>
<protein>
    <submittedName>
        <fullName evidence="2">Membrane protein</fullName>
    </submittedName>
</protein>
<evidence type="ECO:0000256" key="1">
    <source>
        <dbReference type="SAM" id="Phobius"/>
    </source>
</evidence>
<organism evidence="2 3">
    <name type="scientific">Streptococcus merionis</name>
    <dbReference type="NCBI Taxonomy" id="400065"/>
    <lineage>
        <taxon>Bacteria</taxon>
        <taxon>Bacillati</taxon>
        <taxon>Bacillota</taxon>
        <taxon>Bacilli</taxon>
        <taxon>Lactobacillales</taxon>
        <taxon>Streptococcaceae</taxon>
        <taxon>Streptococcus</taxon>
    </lineage>
</organism>
<sequence length="438" mass="49932">MRKKDISYILWGLLWVGIGLGLLVFREVFVSQLTYVVGVSILLLGLFKFPEALFSWGKYPKLRHKLVHWLDGLVHIAVALLILLVKDLSAIWLARIVGIYQLLLGFATLINYILLRNDRVPKRFNQLVIALYNLIFGFFSLFNTGDMRETLMRLGFYLILVGLTSIMDGRRILISEEREDNVKRHIRISVPVIFTMFLPHSVMTKINAFIMEELDLTEELEQSRALEAQKSYQGQPVLKVFIHTAKTGFNTVGHCDISYQGTVYAFGNYDVDSERLFGTVGDGVFVETEEAAYIDYCLTAADKTLFEYQLVLTETQKKAFESKLVEIKSLTVPWQPTSETQKASYMGQLQAIHGAHFYKFTSSRFKTYFVLGTNCVLLADELIGTAGLDLIRMAGIIAPGTYFDYLEKEYENPNSIVVARRVHSPEIKQLLQESQILD</sequence>
<dbReference type="InterPro" id="IPR005325">
    <property type="entry name" value="DUF308_memb"/>
</dbReference>
<feature type="transmembrane region" description="Helical" evidence="1">
    <location>
        <begin position="124"/>
        <end position="142"/>
    </location>
</feature>